<feature type="region of interest" description="Disordered" evidence="6">
    <location>
        <begin position="1"/>
        <end position="28"/>
    </location>
</feature>
<dbReference type="PANTHER" id="PTHR10015">
    <property type="entry name" value="HEAT SHOCK TRANSCRIPTION FACTOR"/>
    <property type="match status" value="1"/>
</dbReference>
<dbReference type="SMART" id="SM00415">
    <property type="entry name" value="HSF"/>
    <property type="match status" value="1"/>
</dbReference>
<dbReference type="Gene3D" id="1.10.10.10">
    <property type="entry name" value="Winged helix-like DNA-binding domain superfamily/Winged helix DNA-binding domain"/>
    <property type="match status" value="1"/>
</dbReference>
<dbReference type="InterPro" id="IPR036388">
    <property type="entry name" value="WH-like_DNA-bd_sf"/>
</dbReference>
<dbReference type="InterPro" id="IPR000232">
    <property type="entry name" value="HSF_DNA-bd"/>
</dbReference>
<feature type="region of interest" description="Disordered" evidence="6">
    <location>
        <begin position="64"/>
        <end position="138"/>
    </location>
</feature>
<accession>A0A370TGB6</accession>
<dbReference type="PANTHER" id="PTHR10015:SF427">
    <property type="entry name" value="HEAT SHOCK FACTOR PROTEIN"/>
    <property type="match status" value="1"/>
</dbReference>
<feature type="region of interest" description="Disordered" evidence="6">
    <location>
        <begin position="266"/>
        <end position="296"/>
    </location>
</feature>
<evidence type="ECO:0000313" key="9">
    <source>
        <dbReference type="Proteomes" id="UP000254866"/>
    </source>
</evidence>
<protein>
    <submittedName>
        <fullName evidence="8">Winged helix DNA-binding protein</fullName>
    </submittedName>
</protein>
<dbReference type="STRING" id="2656787.A0A370TGB6"/>
<comment type="caution">
    <text evidence="8">The sequence shown here is derived from an EMBL/GenBank/DDBJ whole genome shotgun (WGS) entry which is preliminary data.</text>
</comment>
<feature type="compositionally biased region" description="Polar residues" evidence="6">
    <location>
        <begin position="685"/>
        <end position="699"/>
    </location>
</feature>
<name>A0A370TGB6_9HELO</name>
<dbReference type="OrthoDB" id="60033at2759"/>
<evidence type="ECO:0000256" key="6">
    <source>
        <dbReference type="SAM" id="MobiDB-lite"/>
    </source>
</evidence>
<dbReference type="FunFam" id="1.10.10.10:FF:000173">
    <property type="entry name" value="Heat shock transcription factor Hsf1"/>
    <property type="match status" value="1"/>
</dbReference>
<gene>
    <name evidence="8" type="ORF">BP5553_08314</name>
</gene>
<feature type="compositionally biased region" description="Polar residues" evidence="6">
    <location>
        <begin position="555"/>
        <end position="567"/>
    </location>
</feature>
<feature type="region of interest" description="Disordered" evidence="6">
    <location>
        <begin position="675"/>
        <end position="716"/>
    </location>
</feature>
<evidence type="ECO:0000256" key="4">
    <source>
        <dbReference type="ARBA" id="ARBA00023242"/>
    </source>
</evidence>
<feature type="region of interest" description="Disordered" evidence="6">
    <location>
        <begin position="555"/>
        <end position="576"/>
    </location>
</feature>
<dbReference type="AlphaFoldDB" id="A0A370TGB6"/>
<evidence type="ECO:0000256" key="1">
    <source>
        <dbReference type="ARBA" id="ARBA00004123"/>
    </source>
</evidence>
<sequence length="716" mass="79034">MPSSNSNPKKRPAPGASPAVQMAQMPLPQPYAQAAHAQMLNQDLDLLGYNQSAENTVFQDPLMYNLSNFEPDPNAAPQQQQPQLNQPTPGLSTQLARRPINRQLPQTGPNPSYDATGDPWAQFVDDSMHNQHPNPGMETDNIELLEERAAMAKRDAQAKRKQIPPFVQKLSSFLDESKNTELIRWSDRGDSFVVLDEDEFAKRLIPELFKHNNYASFVRQLNMYGFHKRVGLSDNSMKASERKNKSPSEYYNPFFKRGHPNLLWLINKPKGGSSKAKGTKRPKNDDAELDSDEEGRDGIEEIYREHMPGGQRAISQVPESGPLQKRELAVVQHQLAEIQKQQGAITHALSGLRKDHNQLFQQSLNFQQLHDRHENSINAILTFLATVYNRSLDGNGPQNFAKMFGSGIPHEQHSQGNVVEIGGPSNGTQSSPGRRQPRLLMAPPAAQARAASSATSTSASTTPNRPQHARKKSRKSGTVEELFESSPTDSTTVKSEADQQQPDMMLNIINNANAQTPPNPSGMEFPEMLSHYENANGQSPLTSEERDSMLQLMANNSSAPGTNNALVSPTPPEPPALENLELTSAEIDRLMQVHSTTGAQINDLKNIIEQPLNPPVYGSGLDDNNYMNVMESSDGHNPNVEFDQFLDPGALYGYDHLHNPNSSMGEGHFDLGMDGTTDGGIVETPCSSGAATPENNGLSDLTDDPMRSPSRKRRRR</sequence>
<feature type="compositionally biased region" description="Polar residues" evidence="6">
    <location>
        <begin position="485"/>
        <end position="499"/>
    </location>
</feature>
<dbReference type="GO" id="GO:0005634">
    <property type="term" value="C:nucleus"/>
    <property type="evidence" value="ECO:0007669"/>
    <property type="project" value="UniProtKB-SubCell"/>
</dbReference>
<keyword evidence="3 8" id="KW-0238">DNA-binding</keyword>
<dbReference type="PRINTS" id="PR00056">
    <property type="entry name" value="HSFDOMAIN"/>
</dbReference>
<evidence type="ECO:0000259" key="7">
    <source>
        <dbReference type="SMART" id="SM00415"/>
    </source>
</evidence>
<keyword evidence="4" id="KW-0539">Nucleus</keyword>
<evidence type="ECO:0000256" key="2">
    <source>
        <dbReference type="ARBA" id="ARBA00006403"/>
    </source>
</evidence>
<evidence type="ECO:0000313" key="8">
    <source>
        <dbReference type="EMBL" id="RDL33946.1"/>
    </source>
</evidence>
<dbReference type="GO" id="GO:0043565">
    <property type="term" value="F:sequence-specific DNA binding"/>
    <property type="evidence" value="ECO:0007669"/>
    <property type="project" value="InterPro"/>
</dbReference>
<feature type="compositionally biased region" description="Low complexity" evidence="6">
    <location>
        <begin position="71"/>
        <end position="89"/>
    </location>
</feature>
<dbReference type="GO" id="GO:0003700">
    <property type="term" value="F:DNA-binding transcription factor activity"/>
    <property type="evidence" value="ECO:0007669"/>
    <property type="project" value="InterPro"/>
</dbReference>
<dbReference type="InterPro" id="IPR036390">
    <property type="entry name" value="WH_DNA-bd_sf"/>
</dbReference>
<keyword evidence="9" id="KW-1185">Reference proteome</keyword>
<feature type="region of interest" description="Disordered" evidence="6">
    <location>
        <begin position="403"/>
        <end position="499"/>
    </location>
</feature>
<dbReference type="Pfam" id="PF00447">
    <property type="entry name" value="HSF_DNA-bind"/>
    <property type="match status" value="1"/>
</dbReference>
<dbReference type="SUPFAM" id="SSF46785">
    <property type="entry name" value="Winged helix' DNA-binding domain"/>
    <property type="match status" value="1"/>
</dbReference>
<dbReference type="RefSeq" id="XP_031867228.1">
    <property type="nucleotide sequence ID" value="XM_032016937.1"/>
</dbReference>
<comment type="subcellular location">
    <subcellularLocation>
        <location evidence="1">Nucleus</location>
    </subcellularLocation>
</comment>
<evidence type="ECO:0000256" key="5">
    <source>
        <dbReference type="RuleBase" id="RU004020"/>
    </source>
</evidence>
<proteinExistence type="inferred from homology"/>
<feature type="domain" description="HSF-type DNA-binding" evidence="7">
    <location>
        <begin position="162"/>
        <end position="269"/>
    </location>
</feature>
<organism evidence="8 9">
    <name type="scientific">Venustampulla echinocandica</name>
    <dbReference type="NCBI Taxonomy" id="2656787"/>
    <lineage>
        <taxon>Eukaryota</taxon>
        <taxon>Fungi</taxon>
        <taxon>Dikarya</taxon>
        <taxon>Ascomycota</taxon>
        <taxon>Pezizomycotina</taxon>
        <taxon>Leotiomycetes</taxon>
        <taxon>Helotiales</taxon>
        <taxon>Pleuroascaceae</taxon>
        <taxon>Venustampulla</taxon>
    </lineage>
</organism>
<evidence type="ECO:0000256" key="3">
    <source>
        <dbReference type="ARBA" id="ARBA00023125"/>
    </source>
</evidence>
<dbReference type="Proteomes" id="UP000254866">
    <property type="component" value="Unassembled WGS sequence"/>
</dbReference>
<comment type="similarity">
    <text evidence="2 5">Belongs to the HSF family.</text>
</comment>
<feature type="compositionally biased region" description="Low complexity" evidence="6">
    <location>
        <begin position="438"/>
        <end position="466"/>
    </location>
</feature>
<dbReference type="EMBL" id="NPIC01000008">
    <property type="protein sequence ID" value="RDL33946.1"/>
    <property type="molecule type" value="Genomic_DNA"/>
</dbReference>
<dbReference type="GeneID" id="43601163"/>
<reference evidence="8 9" key="1">
    <citation type="journal article" date="2018" name="IMA Fungus">
        <title>IMA Genome-F 9: Draft genome sequence of Annulohypoxylon stygium, Aspergillus mulundensis, Berkeleyomyces basicola (syn. Thielaviopsis basicola), Ceratocystis smalleyi, two Cercospora beticola strains, Coleophoma cylindrospora, Fusarium fracticaudum, Phialophora cf. hyalina, and Morchella septimelata.</title>
        <authorList>
            <person name="Wingfield B.D."/>
            <person name="Bills G.F."/>
            <person name="Dong Y."/>
            <person name="Huang W."/>
            <person name="Nel W.J."/>
            <person name="Swalarsk-Parry B.S."/>
            <person name="Vaghefi N."/>
            <person name="Wilken P.M."/>
            <person name="An Z."/>
            <person name="de Beer Z.W."/>
            <person name="De Vos L."/>
            <person name="Chen L."/>
            <person name="Duong T.A."/>
            <person name="Gao Y."/>
            <person name="Hammerbacher A."/>
            <person name="Kikkert J.R."/>
            <person name="Li Y."/>
            <person name="Li H."/>
            <person name="Li K."/>
            <person name="Li Q."/>
            <person name="Liu X."/>
            <person name="Ma X."/>
            <person name="Naidoo K."/>
            <person name="Pethybridge S.J."/>
            <person name="Sun J."/>
            <person name="Steenkamp E.T."/>
            <person name="van der Nest M.A."/>
            <person name="van Wyk S."/>
            <person name="Wingfield M.J."/>
            <person name="Xiong C."/>
            <person name="Yue Q."/>
            <person name="Zhang X."/>
        </authorList>
    </citation>
    <scope>NUCLEOTIDE SEQUENCE [LARGE SCALE GENOMIC DNA]</scope>
    <source>
        <strain evidence="8 9">BP 5553</strain>
    </source>
</reference>